<evidence type="ECO:0000313" key="2">
    <source>
        <dbReference type="EMBL" id="MFD1049874.1"/>
    </source>
</evidence>
<evidence type="ECO:0000256" key="1">
    <source>
        <dbReference type="SAM" id="SignalP"/>
    </source>
</evidence>
<gene>
    <name evidence="2" type="ORF">ACFQ1S_32250</name>
</gene>
<dbReference type="EMBL" id="JBHTIS010002458">
    <property type="protein sequence ID" value="MFD1049874.1"/>
    <property type="molecule type" value="Genomic_DNA"/>
</dbReference>
<dbReference type="InterPro" id="IPR029058">
    <property type="entry name" value="AB_hydrolase_fold"/>
</dbReference>
<reference evidence="3" key="1">
    <citation type="journal article" date="2019" name="Int. J. Syst. Evol. Microbiol.">
        <title>The Global Catalogue of Microorganisms (GCM) 10K type strain sequencing project: providing services to taxonomists for standard genome sequencing and annotation.</title>
        <authorList>
            <consortium name="The Broad Institute Genomics Platform"/>
            <consortium name="The Broad Institute Genome Sequencing Center for Infectious Disease"/>
            <person name="Wu L."/>
            <person name="Ma J."/>
        </authorList>
    </citation>
    <scope>NUCLEOTIDE SEQUENCE [LARGE SCALE GENOMIC DNA]</scope>
    <source>
        <strain evidence="3">JCM 31486</strain>
    </source>
</reference>
<name>A0ABW3MJV7_9PSEU</name>
<feature type="non-terminal residue" evidence="2">
    <location>
        <position position="65"/>
    </location>
</feature>
<feature type="chain" id="PRO_5045143241" evidence="1">
    <location>
        <begin position="25"/>
        <end position="65"/>
    </location>
</feature>
<keyword evidence="1" id="KW-0732">Signal</keyword>
<keyword evidence="3" id="KW-1185">Reference proteome</keyword>
<organism evidence="2 3">
    <name type="scientific">Kibdelosporangium lantanae</name>
    <dbReference type="NCBI Taxonomy" id="1497396"/>
    <lineage>
        <taxon>Bacteria</taxon>
        <taxon>Bacillati</taxon>
        <taxon>Actinomycetota</taxon>
        <taxon>Actinomycetes</taxon>
        <taxon>Pseudonocardiales</taxon>
        <taxon>Pseudonocardiaceae</taxon>
        <taxon>Kibdelosporangium</taxon>
    </lineage>
</organism>
<evidence type="ECO:0000313" key="3">
    <source>
        <dbReference type="Proteomes" id="UP001597045"/>
    </source>
</evidence>
<dbReference type="Proteomes" id="UP001597045">
    <property type="component" value="Unassembled WGS sequence"/>
</dbReference>
<comment type="caution">
    <text evidence="2">The sequence shown here is derived from an EMBL/GenBank/DDBJ whole genome shotgun (WGS) entry which is preliminary data.</text>
</comment>
<dbReference type="SUPFAM" id="SSF53474">
    <property type="entry name" value="alpha/beta-Hydrolases"/>
    <property type="match status" value="1"/>
</dbReference>
<protein>
    <submittedName>
        <fullName evidence="2">Carboxylesterase family protein</fullName>
    </submittedName>
</protein>
<sequence>MMRKRTSVGLLAGMLALSTVSATAALADTGHQAPVARVETGVLRGGGSGGVDSFLGVPYAAPPVG</sequence>
<accession>A0ABW3MJV7</accession>
<dbReference type="Gene3D" id="3.40.50.1820">
    <property type="entry name" value="alpha/beta hydrolase"/>
    <property type="match status" value="1"/>
</dbReference>
<proteinExistence type="predicted"/>
<feature type="signal peptide" evidence="1">
    <location>
        <begin position="1"/>
        <end position="24"/>
    </location>
</feature>